<reference evidence="1 2" key="1">
    <citation type="submission" date="2017-02" db="EMBL/GenBank/DDBJ databases">
        <authorList>
            <person name="Peterson S.W."/>
        </authorList>
    </citation>
    <scope>NUCLEOTIDE SEQUENCE [LARGE SCALE GENOMIC DNA]</scope>
    <source>
        <strain evidence="1 2">S285</strain>
    </source>
</reference>
<keyword evidence="2" id="KW-1185">Reference proteome</keyword>
<dbReference type="OrthoDB" id="264096at2"/>
<dbReference type="Proteomes" id="UP000193978">
    <property type="component" value="Chromosome"/>
</dbReference>
<dbReference type="STRING" id="655015.B1812_08955"/>
<evidence type="ECO:0000313" key="1">
    <source>
        <dbReference type="EMBL" id="ARN81190.1"/>
    </source>
</evidence>
<accession>A0A1W6MUA6</accession>
<dbReference type="KEGG" id="mbry:B1812_08955"/>
<organism evidence="1 2">
    <name type="scientific">Methylocystis bryophila</name>
    <dbReference type="NCBI Taxonomy" id="655015"/>
    <lineage>
        <taxon>Bacteria</taxon>
        <taxon>Pseudomonadati</taxon>
        <taxon>Pseudomonadota</taxon>
        <taxon>Alphaproteobacteria</taxon>
        <taxon>Hyphomicrobiales</taxon>
        <taxon>Methylocystaceae</taxon>
        <taxon>Methylocystis</taxon>
    </lineage>
</organism>
<dbReference type="AlphaFoldDB" id="A0A1W6MUA6"/>
<proteinExistence type="predicted"/>
<dbReference type="RefSeq" id="WP_085771278.1">
    <property type="nucleotide sequence ID" value="NZ_AP027149.1"/>
</dbReference>
<evidence type="ECO:0000313" key="2">
    <source>
        <dbReference type="Proteomes" id="UP000193978"/>
    </source>
</evidence>
<protein>
    <submittedName>
        <fullName evidence="1">Uncharacterized protein</fullName>
    </submittedName>
</protein>
<name>A0A1W6MUA6_9HYPH</name>
<dbReference type="EMBL" id="CP019948">
    <property type="protein sequence ID" value="ARN81190.1"/>
    <property type="molecule type" value="Genomic_DNA"/>
</dbReference>
<sequence>MKGLERAMGVADAVLFEGYILYPYRPTAIKNQQRWTFGGLFPENVAGEPSRAETEILLEGGESAAVDIFVRFLHTQRRQVFGSEGEPTPSLDIDGKLHLTWDEAVLRETTLGNLPLRELIRAPCKESFRFPAQQTTQELHVESGKTIGAVTRSCETLNCALEARAEALPEGLYRLCVSLRNTTPLAEAYSRADALRAALLSTHLVLVARGAEFVSLLEPPEELADVAAACKQSGLWPVLAGAPGERDIILASPIILYDHPKIAPESRGQFFDSTEIDEMLALRVLTLTAEEKREMAATDSRTREILQRCEALTREAFDDMHGAFRPPEAARDAIRLEIGARVLLNPTKRSDIFDIALKGRIGVVQAIETDFEDRVHVAVTLPEDPGNELGLRGFPGHRFFFSLEEVTLLEPGGAP</sequence>
<gene>
    <name evidence="1" type="ORF">B1812_08955</name>
</gene>